<dbReference type="AlphaFoldDB" id="A0A4U0RVU2"/>
<dbReference type="Pfam" id="PF14440">
    <property type="entry name" value="XOO_2897-deam"/>
    <property type="match status" value="1"/>
</dbReference>
<evidence type="ECO:0000313" key="2">
    <source>
        <dbReference type="EMBL" id="TKA00394.1"/>
    </source>
</evidence>
<dbReference type="InterPro" id="IPR032722">
    <property type="entry name" value="Deaminase_XOO_2897"/>
</dbReference>
<gene>
    <name evidence="2" type="ORF">FCI23_42985</name>
</gene>
<evidence type="ECO:0000313" key="3">
    <source>
        <dbReference type="Proteomes" id="UP000305778"/>
    </source>
</evidence>
<evidence type="ECO:0008006" key="4">
    <source>
        <dbReference type="Google" id="ProtNLM"/>
    </source>
</evidence>
<keyword evidence="3" id="KW-1185">Reference proteome</keyword>
<accession>A0A4U0RVU2</accession>
<dbReference type="RefSeq" id="WP_136729498.1">
    <property type="nucleotide sequence ID" value="NZ_SUMC01000086.1"/>
</dbReference>
<dbReference type="Pfam" id="PF14435">
    <property type="entry name" value="SUKH-4"/>
    <property type="match status" value="1"/>
</dbReference>
<sequence>MTDPVTDDGPLRTFGPNDPEDPGSAPTRLLAGISVPGQVGPYFATRDDDPVPLGEYAAATGHGVAREECAAWARLGGDSGFELCADTEGTVWAVLLDFDEAHRFVNSSPEAFASGLVELREALRVILSTDQPQTASSAFDRLTERLRAGDPQALAERENWWALVLDDIRDTASVENYAAFEYLDATDGKRIVTQSGAIALHPEERLWAGLNAAGVEPEQVLRIHTDLEPCFMPGHYCSMWLAQVFPHAEMTHNFPYGESADSRAEGIRRLRENADGRAAGQ</sequence>
<comment type="caution">
    <text evidence="2">The sequence shown here is derived from an EMBL/GenBank/DDBJ whole genome shotgun (WGS) entry which is preliminary data.</text>
</comment>
<reference evidence="2 3" key="1">
    <citation type="submission" date="2019-04" db="EMBL/GenBank/DDBJ databases">
        <title>Streptomyces oryziradicis sp. nov., a novel actinomycete isolated from rhizosphere soil of rice (Oryza sativa L.).</title>
        <authorList>
            <person name="Li C."/>
        </authorList>
    </citation>
    <scope>NUCLEOTIDE SEQUENCE [LARGE SCALE GENOMIC DNA]</scope>
    <source>
        <strain evidence="2 3">NEAU-C40</strain>
    </source>
</reference>
<dbReference type="EMBL" id="SUMC01000086">
    <property type="protein sequence ID" value="TKA00394.1"/>
    <property type="molecule type" value="Genomic_DNA"/>
</dbReference>
<feature type="region of interest" description="Disordered" evidence="1">
    <location>
        <begin position="1"/>
        <end position="27"/>
    </location>
</feature>
<dbReference type="Proteomes" id="UP000305778">
    <property type="component" value="Unassembled WGS sequence"/>
</dbReference>
<dbReference type="OrthoDB" id="3868171at2"/>
<organism evidence="2 3">
    <name type="scientific">Actinacidiphila oryziradicis</name>
    <dbReference type="NCBI Taxonomy" id="2571141"/>
    <lineage>
        <taxon>Bacteria</taxon>
        <taxon>Bacillati</taxon>
        <taxon>Actinomycetota</taxon>
        <taxon>Actinomycetes</taxon>
        <taxon>Kitasatosporales</taxon>
        <taxon>Streptomycetaceae</taxon>
        <taxon>Actinacidiphila</taxon>
    </lineage>
</organism>
<evidence type="ECO:0000256" key="1">
    <source>
        <dbReference type="SAM" id="MobiDB-lite"/>
    </source>
</evidence>
<protein>
    <recommendedName>
        <fullName evidence="4">SUKH-4 immunity protein of toxin-antitoxin system</fullName>
    </recommendedName>
</protein>
<name>A0A4U0RVU2_9ACTN</name>
<dbReference type="InterPro" id="IPR025851">
    <property type="entry name" value="SUKH-4"/>
</dbReference>
<proteinExistence type="predicted"/>